<evidence type="ECO:0000256" key="5">
    <source>
        <dbReference type="SAM" id="Phobius"/>
    </source>
</evidence>
<evidence type="ECO:0000256" key="2">
    <source>
        <dbReference type="ARBA" id="ARBA00022692"/>
    </source>
</evidence>
<dbReference type="InterPro" id="IPR059112">
    <property type="entry name" value="CysZ/EI24"/>
</dbReference>
<feature type="transmembrane region" description="Helical" evidence="5">
    <location>
        <begin position="61"/>
        <end position="90"/>
    </location>
</feature>
<evidence type="ECO:0000256" key="4">
    <source>
        <dbReference type="ARBA" id="ARBA00023136"/>
    </source>
</evidence>
<dbReference type="AlphaFoldDB" id="A0A2V3VR21"/>
<evidence type="ECO:0000313" key="7">
    <source>
        <dbReference type="Proteomes" id="UP000248014"/>
    </source>
</evidence>
<gene>
    <name evidence="6" type="ORF">C7451_10141</name>
</gene>
<keyword evidence="4 5" id="KW-0472">Membrane</keyword>
<feature type="transmembrane region" description="Helical" evidence="5">
    <location>
        <begin position="187"/>
        <end position="212"/>
    </location>
</feature>
<keyword evidence="7" id="KW-1185">Reference proteome</keyword>
<feature type="transmembrane region" description="Helical" evidence="5">
    <location>
        <begin position="129"/>
        <end position="156"/>
    </location>
</feature>
<comment type="subcellular location">
    <subcellularLocation>
        <location evidence="1">Membrane</location>
        <topology evidence="1">Multi-pass membrane protein</topology>
    </subcellularLocation>
</comment>
<evidence type="ECO:0000256" key="1">
    <source>
        <dbReference type="ARBA" id="ARBA00004141"/>
    </source>
</evidence>
<evidence type="ECO:0000313" key="6">
    <source>
        <dbReference type="EMBL" id="PXW78979.1"/>
    </source>
</evidence>
<comment type="caution">
    <text evidence="6">The sequence shown here is derived from an EMBL/GenBank/DDBJ whole genome shotgun (WGS) entry which is preliminary data.</text>
</comment>
<dbReference type="Proteomes" id="UP000248014">
    <property type="component" value="Unassembled WGS sequence"/>
</dbReference>
<accession>A0A2V3VR21</accession>
<keyword evidence="3 5" id="KW-1133">Transmembrane helix</keyword>
<sequence length="227" mass="24368">MMLNAFFKSLGQLGDRAILGALFWTILCALLIFAASGWALWQGLAWAMARYGGPLSGYADWTGVLAAVATIIAFWFWWRVVVIAVLQLFADRIVIAVERKHYPDAAASARDLPIGPSIAMALRSLMRALLYNAIALPFALILLFTGIGAPMLFLAVNAVLVGRDLDEMVAARHPHLGLAGASRTSRFLLGLIANLLLLAPLVNLLAPIIAAAMATHLFHLRAAGGKV</sequence>
<keyword evidence="2 5" id="KW-0812">Transmembrane</keyword>
<organism evidence="6 7">
    <name type="scientific">Blastomonas natatoria</name>
    <dbReference type="NCBI Taxonomy" id="34015"/>
    <lineage>
        <taxon>Bacteria</taxon>
        <taxon>Pseudomonadati</taxon>
        <taxon>Pseudomonadota</taxon>
        <taxon>Alphaproteobacteria</taxon>
        <taxon>Sphingomonadales</taxon>
        <taxon>Sphingomonadaceae</taxon>
        <taxon>Blastomonas</taxon>
    </lineage>
</organism>
<feature type="transmembrane region" description="Helical" evidence="5">
    <location>
        <begin position="21"/>
        <end position="41"/>
    </location>
</feature>
<evidence type="ECO:0000256" key="3">
    <source>
        <dbReference type="ARBA" id="ARBA00022989"/>
    </source>
</evidence>
<dbReference type="EMBL" id="QJJM01000001">
    <property type="protein sequence ID" value="PXW78979.1"/>
    <property type="molecule type" value="Genomic_DNA"/>
</dbReference>
<proteinExistence type="predicted"/>
<name>A0A2V3VR21_9SPHN</name>
<protein>
    <submittedName>
        <fullName evidence="6">Uncharacterized protein involved in cysteine biosynthesis</fullName>
    </submittedName>
</protein>
<dbReference type="RefSeq" id="WP_244181501.1">
    <property type="nucleotide sequence ID" value="NZ_QJJM01000001.1"/>
</dbReference>
<dbReference type="Pfam" id="PF07264">
    <property type="entry name" value="EI24"/>
    <property type="match status" value="1"/>
</dbReference>
<reference evidence="6 7" key="1">
    <citation type="submission" date="2018-05" db="EMBL/GenBank/DDBJ databases">
        <title>Genomic Encyclopedia of Type Strains, Phase IV (KMG-IV): sequencing the most valuable type-strain genomes for metagenomic binning, comparative biology and taxonomic classification.</title>
        <authorList>
            <person name="Goeker M."/>
        </authorList>
    </citation>
    <scope>NUCLEOTIDE SEQUENCE [LARGE SCALE GENOMIC DNA]</scope>
    <source>
        <strain evidence="6 7">DSM 3183</strain>
    </source>
</reference>